<dbReference type="AlphaFoldDB" id="A0A7Z0LHH2"/>
<organism evidence="3 4">
    <name type="scientific">Vreelandella salicampi</name>
    <dbReference type="NCBI Taxonomy" id="1449798"/>
    <lineage>
        <taxon>Bacteria</taxon>
        <taxon>Pseudomonadati</taxon>
        <taxon>Pseudomonadota</taxon>
        <taxon>Gammaproteobacteria</taxon>
        <taxon>Oceanospirillales</taxon>
        <taxon>Halomonadaceae</taxon>
        <taxon>Vreelandella</taxon>
    </lineage>
</organism>
<feature type="domain" description="DUF1285" evidence="2">
    <location>
        <begin position="84"/>
        <end position="174"/>
    </location>
</feature>
<dbReference type="Proteomes" id="UP000586119">
    <property type="component" value="Unassembled WGS sequence"/>
</dbReference>
<dbReference type="InterPro" id="IPR048341">
    <property type="entry name" value="DUF1285_N"/>
</dbReference>
<evidence type="ECO:0000259" key="2">
    <source>
        <dbReference type="Pfam" id="PF21028"/>
    </source>
</evidence>
<dbReference type="Pfam" id="PF06938">
    <property type="entry name" value="DUF1285_N"/>
    <property type="match status" value="1"/>
</dbReference>
<dbReference type="InterPro" id="IPR048342">
    <property type="entry name" value="DUF1285_C"/>
</dbReference>
<sequence>MNLDRLLQQCESAANVPPVEQWDPPLAGDMSLVIKADGQWLHEGRAFTRPALVRLLASLLRQDPEGVCLVTPVERWRVEVEDCPFVIIQAHQRGSDWYLVTQYDDELCLDADHPLSITSTPAGEAVPQVPVRQGLSARISRNVYYQLVEAATTREQEDGTIEIGIESAGQWHVLGHVGRHELTDSASGAE</sequence>
<evidence type="ECO:0000313" key="3">
    <source>
        <dbReference type="EMBL" id="NYS59157.1"/>
    </source>
</evidence>
<evidence type="ECO:0000259" key="1">
    <source>
        <dbReference type="Pfam" id="PF06938"/>
    </source>
</evidence>
<name>A0A7Z0LHH2_9GAMM</name>
<proteinExistence type="predicted"/>
<comment type="caution">
    <text evidence="3">The sequence shown here is derived from an EMBL/GenBank/DDBJ whole genome shotgun (WGS) entry which is preliminary data.</text>
</comment>
<dbReference type="EMBL" id="JACCDF010000001">
    <property type="protein sequence ID" value="NYS59157.1"/>
    <property type="molecule type" value="Genomic_DNA"/>
</dbReference>
<accession>A0A7Z0LHH2</accession>
<feature type="domain" description="DUF1285" evidence="1">
    <location>
        <begin position="17"/>
        <end position="82"/>
    </location>
</feature>
<reference evidence="3 4" key="1">
    <citation type="journal article" date="2015" name="Int. J. Syst. Evol. Microbiol.">
        <title>Halomonas salicampi sp. nov., a halotolerant and alkalitolerant bacterium isolated from a saltern soil.</title>
        <authorList>
            <person name="Lee J.C."/>
            <person name="Kim Y.S."/>
            <person name="Yun B.S."/>
            <person name="Whang K.S."/>
        </authorList>
    </citation>
    <scope>NUCLEOTIDE SEQUENCE [LARGE SCALE GENOMIC DNA]</scope>
    <source>
        <strain evidence="3 4">BH103</strain>
    </source>
</reference>
<dbReference type="RefSeq" id="WP_179928514.1">
    <property type="nucleotide sequence ID" value="NZ_JACCDF010000001.1"/>
</dbReference>
<dbReference type="PIRSF" id="PIRSF029557">
    <property type="entry name" value="UCP029557"/>
    <property type="match status" value="1"/>
</dbReference>
<gene>
    <name evidence="3" type="ORF">HZS81_00030</name>
</gene>
<keyword evidence="4" id="KW-1185">Reference proteome</keyword>
<protein>
    <submittedName>
        <fullName evidence="3">DUF1285 domain-containing protein</fullName>
    </submittedName>
</protein>
<dbReference type="Gene3D" id="3.10.540.10">
    <property type="entry name" value="duf1285 like domain"/>
    <property type="match status" value="1"/>
</dbReference>
<evidence type="ECO:0000313" key="4">
    <source>
        <dbReference type="Proteomes" id="UP000586119"/>
    </source>
</evidence>
<dbReference type="Pfam" id="PF21028">
    <property type="entry name" value="DUF1285_C"/>
    <property type="match status" value="1"/>
</dbReference>
<dbReference type="InterPro" id="IPR023361">
    <property type="entry name" value="DUF1285_beta_roll_sf"/>
</dbReference>
<dbReference type="InterPro" id="IPR010707">
    <property type="entry name" value="DUF1285"/>
</dbReference>
<dbReference type="Gene3D" id="2.30.270.10">
    <property type="entry name" value="duf1285 protein"/>
    <property type="match status" value="1"/>
</dbReference>